<dbReference type="Pfam" id="PF00701">
    <property type="entry name" value="DHDPS"/>
    <property type="match status" value="1"/>
</dbReference>
<dbReference type="InterPro" id="IPR003663">
    <property type="entry name" value="Sugar/inositol_transpt"/>
</dbReference>
<dbReference type="EMBL" id="JAGPUO010000005">
    <property type="protein sequence ID" value="KAG5662495.1"/>
    <property type="molecule type" value="Genomic_DNA"/>
</dbReference>
<keyword evidence="11" id="KW-1185">Reference proteome</keyword>
<keyword evidence="3" id="KW-0813">Transport</keyword>
<organism evidence="10 11">
    <name type="scientific">Fusarium avenaceum</name>
    <dbReference type="NCBI Taxonomy" id="40199"/>
    <lineage>
        <taxon>Eukaryota</taxon>
        <taxon>Fungi</taxon>
        <taxon>Dikarya</taxon>
        <taxon>Ascomycota</taxon>
        <taxon>Pezizomycotina</taxon>
        <taxon>Sordariomycetes</taxon>
        <taxon>Hypocreomycetidae</taxon>
        <taxon>Hypocreales</taxon>
        <taxon>Nectriaceae</taxon>
        <taxon>Fusarium</taxon>
        <taxon>Fusarium tricinctum species complex</taxon>
    </lineage>
</organism>
<reference evidence="10" key="1">
    <citation type="submission" date="2021-04" db="EMBL/GenBank/DDBJ databases">
        <title>Draft genome of Fusarium avenaceum strain F156N33, isolated from an atmospheric sample in Virginia.</title>
        <authorList>
            <person name="Yang S."/>
            <person name="Vinatzer B.A."/>
            <person name="Coleman J."/>
        </authorList>
    </citation>
    <scope>NUCLEOTIDE SEQUENCE</scope>
    <source>
        <strain evidence="10">F156N33</strain>
    </source>
</reference>
<keyword evidence="5 8" id="KW-1133">Transmembrane helix</keyword>
<feature type="transmembrane region" description="Helical" evidence="8">
    <location>
        <begin position="515"/>
        <end position="532"/>
    </location>
</feature>
<dbReference type="SUPFAM" id="SSF51569">
    <property type="entry name" value="Aldolase"/>
    <property type="match status" value="1"/>
</dbReference>
<gene>
    <name evidence="10" type="ORF">KAF25_004913</name>
</gene>
<comment type="similarity">
    <text evidence="2">Belongs to the major facilitator superfamily. Sugar transporter (TC 2.A.1.1) family.</text>
</comment>
<evidence type="ECO:0000313" key="11">
    <source>
        <dbReference type="Proteomes" id="UP000782241"/>
    </source>
</evidence>
<dbReference type="InterPro" id="IPR020846">
    <property type="entry name" value="MFS_dom"/>
</dbReference>
<feature type="transmembrane region" description="Helical" evidence="8">
    <location>
        <begin position="442"/>
        <end position="464"/>
    </location>
</feature>
<dbReference type="PROSITE" id="PS00217">
    <property type="entry name" value="SUGAR_TRANSPORT_2"/>
    <property type="match status" value="1"/>
</dbReference>
<dbReference type="GO" id="GO:0005351">
    <property type="term" value="F:carbohydrate:proton symporter activity"/>
    <property type="evidence" value="ECO:0007669"/>
    <property type="project" value="TreeGrafter"/>
</dbReference>
<keyword evidence="4 8" id="KW-0812">Transmembrane</keyword>
<feature type="transmembrane region" description="Helical" evidence="8">
    <location>
        <begin position="610"/>
        <end position="632"/>
    </location>
</feature>
<dbReference type="InterPro" id="IPR036259">
    <property type="entry name" value="MFS_trans_sf"/>
</dbReference>
<name>A0A9P7H6Z8_9HYPO</name>
<feature type="transmembrane region" description="Helical" evidence="8">
    <location>
        <begin position="719"/>
        <end position="742"/>
    </location>
</feature>
<keyword evidence="6 8" id="KW-0472">Membrane</keyword>
<evidence type="ECO:0000256" key="4">
    <source>
        <dbReference type="ARBA" id="ARBA00022692"/>
    </source>
</evidence>
<dbReference type="InterPro" id="IPR005829">
    <property type="entry name" value="Sugar_transporter_CS"/>
</dbReference>
<dbReference type="InterPro" id="IPR005828">
    <property type="entry name" value="MFS_sugar_transport-like"/>
</dbReference>
<evidence type="ECO:0000256" key="3">
    <source>
        <dbReference type="ARBA" id="ARBA00022448"/>
    </source>
</evidence>
<feature type="transmembrane region" description="Helical" evidence="8">
    <location>
        <begin position="784"/>
        <end position="804"/>
    </location>
</feature>
<dbReference type="CDD" id="cd00408">
    <property type="entry name" value="DHDPS-like"/>
    <property type="match status" value="1"/>
</dbReference>
<evidence type="ECO:0000259" key="9">
    <source>
        <dbReference type="PROSITE" id="PS50850"/>
    </source>
</evidence>
<dbReference type="InterPro" id="IPR050360">
    <property type="entry name" value="MFS_Sugar_Transporters"/>
</dbReference>
<dbReference type="PROSITE" id="PS50850">
    <property type="entry name" value="MFS"/>
    <property type="match status" value="1"/>
</dbReference>
<proteinExistence type="inferred from homology"/>
<dbReference type="Gene3D" id="3.20.20.70">
    <property type="entry name" value="Aldolase class I"/>
    <property type="match status" value="1"/>
</dbReference>
<feature type="transmembrane region" description="Helical" evidence="8">
    <location>
        <begin position="417"/>
        <end position="436"/>
    </location>
</feature>
<dbReference type="FunFam" id="1.20.1250.20:FF:000026">
    <property type="entry name" value="MFS quinate transporter QutD"/>
    <property type="match status" value="1"/>
</dbReference>
<dbReference type="NCBIfam" id="TIGR00879">
    <property type="entry name" value="SP"/>
    <property type="match status" value="1"/>
</dbReference>
<dbReference type="PANTHER" id="PTHR48022">
    <property type="entry name" value="PLASTIDIC GLUCOSE TRANSPORTER 4"/>
    <property type="match status" value="1"/>
</dbReference>
<feature type="transmembrane region" description="Helical" evidence="8">
    <location>
        <begin position="677"/>
        <end position="696"/>
    </location>
</feature>
<dbReference type="PANTHER" id="PTHR48022:SF60">
    <property type="entry name" value="MAJOR FACILITATOR SUPERFAMILY (MFS) PROFILE DOMAIN-CONTAINING PROTEIN"/>
    <property type="match status" value="1"/>
</dbReference>
<comment type="subcellular location">
    <subcellularLocation>
        <location evidence="1">Membrane</location>
        <topology evidence="1">Multi-pass membrane protein</topology>
    </subcellularLocation>
</comment>
<feature type="transmembrane region" description="Helical" evidence="8">
    <location>
        <begin position="476"/>
        <end position="495"/>
    </location>
</feature>
<dbReference type="SMART" id="SM01130">
    <property type="entry name" value="DHDPS"/>
    <property type="match status" value="1"/>
</dbReference>
<dbReference type="Gene3D" id="1.20.1250.20">
    <property type="entry name" value="MFS general substrate transporter like domains"/>
    <property type="match status" value="1"/>
</dbReference>
<feature type="transmembrane region" description="Helical" evidence="8">
    <location>
        <begin position="644"/>
        <end position="665"/>
    </location>
</feature>
<dbReference type="PRINTS" id="PR00171">
    <property type="entry name" value="SUGRTRNSPORT"/>
</dbReference>
<dbReference type="GO" id="GO:0016829">
    <property type="term" value="F:lyase activity"/>
    <property type="evidence" value="ECO:0007669"/>
    <property type="project" value="InterPro"/>
</dbReference>
<feature type="domain" description="Major facilitator superfamily (MFS) profile" evidence="9">
    <location>
        <begin position="346"/>
        <end position="808"/>
    </location>
</feature>
<evidence type="ECO:0000256" key="1">
    <source>
        <dbReference type="ARBA" id="ARBA00004141"/>
    </source>
</evidence>
<evidence type="ECO:0000313" key="10">
    <source>
        <dbReference type="EMBL" id="KAG5662495.1"/>
    </source>
</evidence>
<sequence length="850" mass="92797">MGSIATKGKAFPPGIHVPSLTWFGNDANQEIDWDTQKKHIEFLVTSGLDGIVIAGTNGEAVTLSPAEKSQLVRTTREIATSLGRPDITITLGTSSQTTRDAINETRLAKEAGADFVLVLTPSYFHFAMTQDAIVAFFEELADASPVPVVIYNFPGVVAGLDVNSEMLERLAQHPNIVGVKLTCGGIAKVARVTAQFKPEDFSALAGQSDWLVPAMAVGATGTVTGVANLYPKVCLRIFDLFKAGKTKEAEAAQLELAKMEWGFAKGGINGTKWIVAKLRGYPLDSCHCRKPYPQYSDESKKDWIFKVVEPLSAVEKGLESFIMGGFRAVEDRPTPKEVYNWRLYTEAAIIATGSLLFGYDSAFVGTTIARDSFKRDFNIQPSESADISSNITATFQAGAFFGAIICFLITEKIGRKWALQANVVVFLIGAILMTAATHQLSYIYAGRALTGIACGAITATVPSYIAELSIVSIRGILTGLFEVTYQTGSLIGFWINYGINQNMDPSSTTAWRVPMAVQIIPAAILLVGGFFLHESPLWLMRKNREEEATQALESLRQIPRDHKYLQEDLDMIRKRLADEARVASRFGTGPWALFRGAVSELTRKGMRNRVILVFCSFALQNMSGAAAINYYSPTLFGSLGIKDVALYTGVYGLVKAVASIIFYGALIDMWGRRNPTIISSAMCSVCLWIVGAYVKIGHPATIIAEGKDLSPSTAAGGKAATAMIMIYSVFWSFGLNGIPWIVSAEIFPGALRTLTGTYAACVQWLTQFAITKALPYIFKSFGYGTWFFFACWMITATVWAFFFLPETKGKTLDEMDIMFGYVHDRAPSQHDDMAKAGAQASVTEHKEDNV</sequence>
<keyword evidence="7" id="KW-0325">Glycoprotein</keyword>
<evidence type="ECO:0000256" key="2">
    <source>
        <dbReference type="ARBA" id="ARBA00010992"/>
    </source>
</evidence>
<evidence type="ECO:0000256" key="5">
    <source>
        <dbReference type="ARBA" id="ARBA00022989"/>
    </source>
</evidence>
<accession>A0A9P7H6Z8</accession>
<evidence type="ECO:0000256" key="6">
    <source>
        <dbReference type="ARBA" id="ARBA00023136"/>
    </source>
</evidence>
<dbReference type="SUPFAM" id="SSF103473">
    <property type="entry name" value="MFS general substrate transporter"/>
    <property type="match status" value="1"/>
</dbReference>
<feature type="transmembrane region" description="Helical" evidence="8">
    <location>
        <begin position="391"/>
        <end position="410"/>
    </location>
</feature>
<dbReference type="Proteomes" id="UP000782241">
    <property type="component" value="Unassembled WGS sequence"/>
</dbReference>
<dbReference type="AlphaFoldDB" id="A0A9P7H6Z8"/>
<comment type="caution">
    <text evidence="10">The sequence shown here is derived from an EMBL/GenBank/DDBJ whole genome shotgun (WGS) entry which is preliminary data.</text>
</comment>
<dbReference type="GO" id="GO:0016020">
    <property type="term" value="C:membrane"/>
    <property type="evidence" value="ECO:0007669"/>
    <property type="project" value="UniProtKB-SubCell"/>
</dbReference>
<dbReference type="InterPro" id="IPR002220">
    <property type="entry name" value="DapA-like"/>
</dbReference>
<protein>
    <recommendedName>
        <fullName evidence="9">Major facilitator superfamily (MFS) profile domain-containing protein</fullName>
    </recommendedName>
</protein>
<evidence type="ECO:0000256" key="7">
    <source>
        <dbReference type="ARBA" id="ARBA00023180"/>
    </source>
</evidence>
<dbReference type="Pfam" id="PF00083">
    <property type="entry name" value="Sugar_tr"/>
    <property type="match status" value="1"/>
</dbReference>
<feature type="transmembrane region" description="Helical" evidence="8">
    <location>
        <begin position="754"/>
        <end position="778"/>
    </location>
</feature>
<dbReference type="InterPro" id="IPR013785">
    <property type="entry name" value="Aldolase_TIM"/>
</dbReference>
<evidence type="ECO:0000256" key="8">
    <source>
        <dbReference type="SAM" id="Phobius"/>
    </source>
</evidence>